<sequence>MGILSCLRTRRQRHLLPRGHTISQPLALYHDDPREKSQPDLSSPNQWLQPTTTTTTRPASSCSWASHLTSPSCSPLASPSPSTPSSNPTTTTTININARLQIASCLNQLDQLFGRHHVPGQSSPPCPTRRPPSPSPQTSDNAPCAPPLYTALSSSADLALPSYADLPNLNLGAALSLISPCLTPRPREPPPSFEAAEIQEHEDLHGSDPFRWPGCEYCRGYALWFCYWREDGEMGRWGDGEMGRWGDEGGGTLRRGVSR</sequence>
<accession>A0AAN6NNV6</accession>
<protein>
    <submittedName>
        <fullName evidence="2">Uncharacterized protein</fullName>
    </submittedName>
</protein>
<evidence type="ECO:0000313" key="2">
    <source>
        <dbReference type="EMBL" id="KAK3949297.1"/>
    </source>
</evidence>
<evidence type="ECO:0000256" key="1">
    <source>
        <dbReference type="SAM" id="MobiDB-lite"/>
    </source>
</evidence>
<feature type="region of interest" description="Disordered" evidence="1">
    <location>
        <begin position="116"/>
        <end position="146"/>
    </location>
</feature>
<keyword evidence="3" id="KW-1185">Reference proteome</keyword>
<organism evidence="2 3">
    <name type="scientific">Pseudoneurospora amorphoporcata</name>
    <dbReference type="NCBI Taxonomy" id="241081"/>
    <lineage>
        <taxon>Eukaryota</taxon>
        <taxon>Fungi</taxon>
        <taxon>Dikarya</taxon>
        <taxon>Ascomycota</taxon>
        <taxon>Pezizomycotina</taxon>
        <taxon>Sordariomycetes</taxon>
        <taxon>Sordariomycetidae</taxon>
        <taxon>Sordariales</taxon>
        <taxon>Sordariaceae</taxon>
        <taxon>Pseudoneurospora</taxon>
    </lineage>
</organism>
<dbReference type="Proteomes" id="UP001303222">
    <property type="component" value="Unassembled WGS sequence"/>
</dbReference>
<gene>
    <name evidence="2" type="ORF">QBC32DRAFT_379094</name>
</gene>
<dbReference type="AlphaFoldDB" id="A0AAN6NNV6"/>
<feature type="compositionally biased region" description="Polar residues" evidence="1">
    <location>
        <begin position="39"/>
        <end position="50"/>
    </location>
</feature>
<feature type="region of interest" description="Disordered" evidence="1">
    <location>
        <begin position="73"/>
        <end position="92"/>
    </location>
</feature>
<dbReference type="EMBL" id="MU859220">
    <property type="protein sequence ID" value="KAK3949297.1"/>
    <property type="molecule type" value="Genomic_DNA"/>
</dbReference>
<name>A0AAN6NNV6_9PEZI</name>
<evidence type="ECO:0000313" key="3">
    <source>
        <dbReference type="Proteomes" id="UP001303222"/>
    </source>
</evidence>
<comment type="caution">
    <text evidence="2">The sequence shown here is derived from an EMBL/GenBank/DDBJ whole genome shotgun (WGS) entry which is preliminary data.</text>
</comment>
<proteinExistence type="predicted"/>
<reference evidence="2" key="1">
    <citation type="journal article" date="2023" name="Mol. Phylogenet. Evol.">
        <title>Genome-scale phylogeny and comparative genomics of the fungal order Sordariales.</title>
        <authorList>
            <person name="Hensen N."/>
            <person name="Bonometti L."/>
            <person name="Westerberg I."/>
            <person name="Brannstrom I.O."/>
            <person name="Guillou S."/>
            <person name="Cros-Aarteil S."/>
            <person name="Calhoun S."/>
            <person name="Haridas S."/>
            <person name="Kuo A."/>
            <person name="Mondo S."/>
            <person name="Pangilinan J."/>
            <person name="Riley R."/>
            <person name="LaButti K."/>
            <person name="Andreopoulos B."/>
            <person name="Lipzen A."/>
            <person name="Chen C."/>
            <person name="Yan M."/>
            <person name="Daum C."/>
            <person name="Ng V."/>
            <person name="Clum A."/>
            <person name="Steindorff A."/>
            <person name="Ohm R.A."/>
            <person name="Martin F."/>
            <person name="Silar P."/>
            <person name="Natvig D.O."/>
            <person name="Lalanne C."/>
            <person name="Gautier V."/>
            <person name="Ament-Velasquez S.L."/>
            <person name="Kruys A."/>
            <person name="Hutchinson M.I."/>
            <person name="Powell A.J."/>
            <person name="Barry K."/>
            <person name="Miller A.N."/>
            <person name="Grigoriev I.V."/>
            <person name="Debuchy R."/>
            <person name="Gladieux P."/>
            <person name="Hiltunen Thoren M."/>
            <person name="Johannesson H."/>
        </authorList>
    </citation>
    <scope>NUCLEOTIDE SEQUENCE</scope>
    <source>
        <strain evidence="2">CBS 626.80</strain>
    </source>
</reference>
<feature type="compositionally biased region" description="Basic and acidic residues" evidence="1">
    <location>
        <begin position="29"/>
        <end position="38"/>
    </location>
</feature>
<feature type="region of interest" description="Disordered" evidence="1">
    <location>
        <begin position="29"/>
        <end position="63"/>
    </location>
</feature>
<feature type="compositionally biased region" description="Pro residues" evidence="1">
    <location>
        <begin position="122"/>
        <end position="135"/>
    </location>
</feature>
<reference evidence="2" key="2">
    <citation type="submission" date="2023-06" db="EMBL/GenBank/DDBJ databases">
        <authorList>
            <consortium name="Lawrence Berkeley National Laboratory"/>
            <person name="Mondo S.J."/>
            <person name="Hensen N."/>
            <person name="Bonometti L."/>
            <person name="Westerberg I."/>
            <person name="Brannstrom I.O."/>
            <person name="Guillou S."/>
            <person name="Cros-Aarteil S."/>
            <person name="Calhoun S."/>
            <person name="Haridas S."/>
            <person name="Kuo A."/>
            <person name="Pangilinan J."/>
            <person name="Riley R."/>
            <person name="Labutti K."/>
            <person name="Andreopoulos B."/>
            <person name="Lipzen A."/>
            <person name="Chen C."/>
            <person name="Yanf M."/>
            <person name="Daum C."/>
            <person name="Ng V."/>
            <person name="Clum A."/>
            <person name="Steindorff A."/>
            <person name="Ohm R."/>
            <person name="Martin F."/>
            <person name="Silar P."/>
            <person name="Natvig D."/>
            <person name="Lalanne C."/>
            <person name="Gautier V."/>
            <person name="Ament-Velasquez S.L."/>
            <person name="Kruys A."/>
            <person name="Hutchinson M.I."/>
            <person name="Powell A.J."/>
            <person name="Barry K."/>
            <person name="Miller A.N."/>
            <person name="Grigoriev I.V."/>
            <person name="Debuchy R."/>
            <person name="Gladieux P."/>
            <person name="Thoren M.H."/>
            <person name="Johannesson H."/>
        </authorList>
    </citation>
    <scope>NUCLEOTIDE SEQUENCE</scope>
    <source>
        <strain evidence="2">CBS 626.80</strain>
    </source>
</reference>